<comment type="similarity">
    <text evidence="1">Belongs to the GSP E family.</text>
</comment>
<dbReference type="GO" id="GO:0005524">
    <property type="term" value="F:ATP binding"/>
    <property type="evidence" value="ECO:0007669"/>
    <property type="project" value="InterPro"/>
</dbReference>
<feature type="domain" description="Bacterial type II secretion system protein E" evidence="2">
    <location>
        <begin position="198"/>
        <end position="212"/>
    </location>
</feature>
<evidence type="ECO:0000313" key="3">
    <source>
        <dbReference type="EMBL" id="VAW09562.1"/>
    </source>
</evidence>
<gene>
    <name evidence="3" type="ORF">MNBD_ACTINO02-178</name>
</gene>
<dbReference type="NCBIfam" id="TIGR01420">
    <property type="entry name" value="pilT_fam"/>
    <property type="match status" value="1"/>
</dbReference>
<reference evidence="3" key="1">
    <citation type="submission" date="2018-06" db="EMBL/GenBank/DDBJ databases">
        <authorList>
            <person name="Zhirakovskaya E."/>
        </authorList>
    </citation>
    <scope>NUCLEOTIDE SEQUENCE</scope>
</reference>
<evidence type="ECO:0000256" key="1">
    <source>
        <dbReference type="ARBA" id="ARBA00006611"/>
    </source>
</evidence>
<dbReference type="PANTHER" id="PTHR30486">
    <property type="entry name" value="TWITCHING MOTILITY PROTEIN PILT"/>
    <property type="match status" value="1"/>
</dbReference>
<sequence>MLDGLPTVDELLKKLASVEGSDLHLKVGSPPAYRVNGELHLSNLPTLKPSDTEKVAHHLMSDRVRAGFDATNEADFAYGRSDIGRFRVNCYRQRGSVNIVMRAVSPASQNFDELGLPSVIRDLCQHQRGLVLVTGPTGSGKTTTLGAMIDYINTTRRANIITLEDPIEILHSDKMSLVSQREVGVDTTSFAEGLRRVLRQDPDVILIGEMRDRETVESALRAAETGHLVLSTLHTIDATETVNRIIDYFPAAMQSQIRLILAGSLRGIVSQRLLPMIDNGGRIPAVEILVNNERVFDRIVDPTLTHNLVEVIADGEYYGMQTFDQAILEAFRRGLVSFNDGLVNSTNPADFKLAAQNSGLLSRTQAG</sequence>
<dbReference type="InterPro" id="IPR003593">
    <property type="entry name" value="AAA+_ATPase"/>
</dbReference>
<dbReference type="SUPFAM" id="SSF52540">
    <property type="entry name" value="P-loop containing nucleoside triphosphate hydrolases"/>
    <property type="match status" value="1"/>
</dbReference>
<dbReference type="AlphaFoldDB" id="A0A3B0T588"/>
<dbReference type="InterPro" id="IPR001482">
    <property type="entry name" value="T2SS/T4SS_dom"/>
</dbReference>
<dbReference type="Gene3D" id="3.40.50.300">
    <property type="entry name" value="P-loop containing nucleotide triphosphate hydrolases"/>
    <property type="match status" value="1"/>
</dbReference>
<evidence type="ECO:0000259" key="2">
    <source>
        <dbReference type="PROSITE" id="PS00662"/>
    </source>
</evidence>
<dbReference type="GO" id="GO:0016887">
    <property type="term" value="F:ATP hydrolysis activity"/>
    <property type="evidence" value="ECO:0007669"/>
    <property type="project" value="InterPro"/>
</dbReference>
<dbReference type="PANTHER" id="PTHR30486:SF12">
    <property type="entry name" value="TYPE IV PILUS ATPASE PILU"/>
    <property type="match status" value="1"/>
</dbReference>
<name>A0A3B0T588_9ZZZZ</name>
<dbReference type="InterPro" id="IPR006321">
    <property type="entry name" value="PilT/PilU"/>
</dbReference>
<dbReference type="EMBL" id="UOEK01000607">
    <property type="protein sequence ID" value="VAW09562.1"/>
    <property type="molecule type" value="Genomic_DNA"/>
</dbReference>
<proteinExistence type="inferred from homology"/>
<dbReference type="SMART" id="SM00382">
    <property type="entry name" value="AAA"/>
    <property type="match status" value="1"/>
</dbReference>
<dbReference type="PROSITE" id="PS00662">
    <property type="entry name" value="T2SP_E"/>
    <property type="match status" value="1"/>
</dbReference>
<dbReference type="CDD" id="cd01131">
    <property type="entry name" value="PilT"/>
    <property type="match status" value="1"/>
</dbReference>
<dbReference type="InterPro" id="IPR050921">
    <property type="entry name" value="T4SS_GSP_E_ATPase"/>
</dbReference>
<protein>
    <submittedName>
        <fullName evidence="3">Twitching motility protein PilT</fullName>
    </submittedName>
</protein>
<dbReference type="Pfam" id="PF00437">
    <property type="entry name" value="T2SSE"/>
    <property type="match status" value="1"/>
</dbReference>
<organism evidence="3">
    <name type="scientific">hydrothermal vent metagenome</name>
    <dbReference type="NCBI Taxonomy" id="652676"/>
    <lineage>
        <taxon>unclassified sequences</taxon>
        <taxon>metagenomes</taxon>
        <taxon>ecological metagenomes</taxon>
    </lineage>
</organism>
<dbReference type="Gene3D" id="3.30.450.90">
    <property type="match status" value="1"/>
</dbReference>
<accession>A0A3B0T588</accession>
<dbReference type="InterPro" id="IPR027417">
    <property type="entry name" value="P-loop_NTPase"/>
</dbReference>